<dbReference type="EMBL" id="BKAD01000050">
    <property type="protein sequence ID" value="GEP32134.1"/>
    <property type="molecule type" value="Genomic_DNA"/>
</dbReference>
<feature type="transmembrane region" description="Helical" evidence="8">
    <location>
        <begin position="346"/>
        <end position="363"/>
    </location>
</feature>
<accession>A0A512LCB2</accession>
<dbReference type="OrthoDB" id="9768329at2"/>
<evidence type="ECO:0000313" key="11">
    <source>
        <dbReference type="Proteomes" id="UP000321337"/>
    </source>
</evidence>
<feature type="transmembrane region" description="Helical" evidence="8">
    <location>
        <begin position="282"/>
        <end position="302"/>
    </location>
</feature>
<feature type="transmembrane region" description="Helical" evidence="8">
    <location>
        <begin position="42"/>
        <end position="68"/>
    </location>
</feature>
<evidence type="ECO:0000256" key="3">
    <source>
        <dbReference type="ARBA" id="ARBA00022692"/>
    </source>
</evidence>
<feature type="transmembrane region" description="Helical" evidence="8">
    <location>
        <begin position="458"/>
        <end position="480"/>
    </location>
</feature>
<dbReference type="InterPro" id="IPR052175">
    <property type="entry name" value="ComplexI-like_HydComp"/>
</dbReference>
<proteinExistence type="predicted"/>
<dbReference type="GO" id="GO:0005886">
    <property type="term" value="C:plasma membrane"/>
    <property type="evidence" value="ECO:0007669"/>
    <property type="project" value="UniProtKB-SubCell"/>
</dbReference>
<name>A0A512LCB2_9PROT</name>
<feature type="transmembrane region" description="Helical" evidence="8">
    <location>
        <begin position="167"/>
        <end position="187"/>
    </location>
</feature>
<feature type="transmembrane region" description="Helical" evidence="8">
    <location>
        <begin position="322"/>
        <end position="340"/>
    </location>
</feature>
<comment type="caution">
    <text evidence="10">The sequence shown here is derived from an EMBL/GenBank/DDBJ whole genome shotgun (WGS) entry which is preliminary data.</text>
</comment>
<evidence type="ECO:0000256" key="5">
    <source>
        <dbReference type="ARBA" id="ARBA00023002"/>
    </source>
</evidence>
<dbReference type="AlphaFoldDB" id="A0A512LCB2"/>
<feature type="transmembrane region" description="Helical" evidence="8">
    <location>
        <begin position="80"/>
        <end position="101"/>
    </location>
</feature>
<evidence type="ECO:0000259" key="9">
    <source>
        <dbReference type="Pfam" id="PF00361"/>
    </source>
</evidence>
<keyword evidence="3 7" id="KW-0812">Transmembrane</keyword>
<evidence type="ECO:0000256" key="8">
    <source>
        <dbReference type="SAM" id="Phobius"/>
    </source>
</evidence>
<evidence type="ECO:0000256" key="7">
    <source>
        <dbReference type="RuleBase" id="RU000320"/>
    </source>
</evidence>
<keyword evidence="4 8" id="KW-1133">Transmembrane helix</keyword>
<feature type="transmembrane region" description="Helical" evidence="8">
    <location>
        <begin position="113"/>
        <end position="131"/>
    </location>
</feature>
<dbReference type="RefSeq" id="WP_147075068.1">
    <property type="nucleotide sequence ID" value="NZ_AP021884.1"/>
</dbReference>
<protein>
    <submittedName>
        <fullName evidence="10">NADH dehydrogenase</fullName>
    </submittedName>
</protein>
<keyword evidence="6 8" id="KW-0472">Membrane</keyword>
<feature type="transmembrane region" description="Helical" evidence="8">
    <location>
        <begin position="137"/>
        <end position="155"/>
    </location>
</feature>
<keyword evidence="5" id="KW-0560">Oxidoreductase</keyword>
<dbReference type="PRINTS" id="PR01434">
    <property type="entry name" value="NADHDHGNASE5"/>
</dbReference>
<dbReference type="PANTHER" id="PTHR42682">
    <property type="entry name" value="HYDROGENASE-4 COMPONENT F"/>
    <property type="match status" value="1"/>
</dbReference>
<evidence type="ECO:0000313" key="10">
    <source>
        <dbReference type="EMBL" id="GEP32134.1"/>
    </source>
</evidence>
<dbReference type="PANTHER" id="PTHR42682:SF5">
    <property type="entry name" value="HYDROGENASE-4 COMPONENT F"/>
    <property type="match status" value="1"/>
</dbReference>
<evidence type="ECO:0000256" key="2">
    <source>
        <dbReference type="ARBA" id="ARBA00022475"/>
    </source>
</evidence>
<feature type="transmembrane region" description="Helical" evidence="8">
    <location>
        <begin position="375"/>
        <end position="396"/>
    </location>
</feature>
<sequence length="496" mass="53536">MTAPSPHGLIGLLIALLWLTPALAIAGIALTRRPRWAEWLNLIAAGLVFAETLALLICSSTLTTPAILLGHALILSPLGAWVLLCVGTVYLLASIYATGYMRMLPEEAPRLPLFYALLAAFALSMLVAPLLNSPGLYWIAIDLTTIISAFLVGFERAPEPIEAAWKYIVIVSAGLSLALLGIVLFYWGGSFAAGMVYDLTWRKLAELAPGMAPPLAALAFLLVLAGFGTKVGLVPMHTWLPDAHSEGPAPVSAMLSGALLNTALLGIVRFMTAMDDSPVAPLAHTALILIGLLSLLVAALFIVRQTGIKRLMAYSSVEHMGVLAIGFGIGGPIGFAAAMYHMLNHSLTKSLMFFGAGNLMRAYETKDMAQMQGFLRHFPMMGLLFLAGAVAITGAPPFGLFRSEFEVVRAGLASGYVWEILFMALLLILIFAAFLNHIRRMAFGATGQIAPQPINRHLSCWQTLPMWLALIPTLLFGLWWPDAFTRFFHLARTMLP</sequence>
<dbReference type="GO" id="GO:0016491">
    <property type="term" value="F:oxidoreductase activity"/>
    <property type="evidence" value="ECO:0007669"/>
    <property type="project" value="UniProtKB-KW"/>
</dbReference>
<organism evidence="10 11">
    <name type="scientific">Sulfuriferula plumbiphila</name>
    <dbReference type="NCBI Taxonomy" id="171865"/>
    <lineage>
        <taxon>Bacteria</taxon>
        <taxon>Pseudomonadati</taxon>
        <taxon>Pseudomonadota</taxon>
        <taxon>Betaproteobacteria</taxon>
        <taxon>Nitrosomonadales</taxon>
        <taxon>Sulfuricellaceae</taxon>
        <taxon>Sulfuriferula</taxon>
    </lineage>
</organism>
<dbReference type="Pfam" id="PF00361">
    <property type="entry name" value="Proton_antipo_M"/>
    <property type="match status" value="1"/>
</dbReference>
<evidence type="ECO:0000256" key="1">
    <source>
        <dbReference type="ARBA" id="ARBA00004651"/>
    </source>
</evidence>
<evidence type="ECO:0000256" key="4">
    <source>
        <dbReference type="ARBA" id="ARBA00022989"/>
    </source>
</evidence>
<reference evidence="10 11" key="1">
    <citation type="submission" date="2019-07" db="EMBL/GenBank/DDBJ databases">
        <title>Whole genome shotgun sequence of Thiobacillus plumbophilus NBRC 107929.</title>
        <authorList>
            <person name="Hosoyama A."/>
            <person name="Uohara A."/>
            <person name="Ohji S."/>
            <person name="Ichikawa N."/>
        </authorList>
    </citation>
    <scope>NUCLEOTIDE SEQUENCE [LARGE SCALE GENOMIC DNA]</scope>
    <source>
        <strain evidence="10 11">NBRC 107929</strain>
    </source>
</reference>
<feature type="transmembrane region" description="Helical" evidence="8">
    <location>
        <begin position="6"/>
        <end position="30"/>
    </location>
</feature>
<comment type="subcellular location">
    <subcellularLocation>
        <location evidence="1">Cell membrane</location>
        <topology evidence="1">Multi-pass membrane protein</topology>
    </subcellularLocation>
    <subcellularLocation>
        <location evidence="7">Membrane</location>
        <topology evidence="7">Multi-pass membrane protein</topology>
    </subcellularLocation>
</comment>
<evidence type="ECO:0000256" key="6">
    <source>
        <dbReference type="ARBA" id="ARBA00023136"/>
    </source>
</evidence>
<feature type="domain" description="NADH:quinone oxidoreductase/Mrp antiporter transmembrane" evidence="9">
    <location>
        <begin position="137"/>
        <end position="423"/>
    </location>
</feature>
<dbReference type="InterPro" id="IPR001750">
    <property type="entry name" value="ND/Mrp_TM"/>
</dbReference>
<gene>
    <name evidence="10" type="ORF">TPL01_32720</name>
</gene>
<keyword evidence="11" id="KW-1185">Reference proteome</keyword>
<dbReference type="Proteomes" id="UP000321337">
    <property type="component" value="Unassembled WGS sequence"/>
</dbReference>
<feature type="transmembrane region" description="Helical" evidence="8">
    <location>
        <begin position="249"/>
        <end position="270"/>
    </location>
</feature>
<feature type="transmembrane region" description="Helical" evidence="8">
    <location>
        <begin position="207"/>
        <end position="228"/>
    </location>
</feature>
<keyword evidence="2" id="KW-1003">Cell membrane</keyword>
<feature type="transmembrane region" description="Helical" evidence="8">
    <location>
        <begin position="416"/>
        <end position="438"/>
    </location>
</feature>